<dbReference type="Gene3D" id="2.70.160.11">
    <property type="entry name" value="Hnrnp arginine n-methyltransferase1"/>
    <property type="match status" value="1"/>
</dbReference>
<keyword evidence="2 6" id="KW-0489">Methyltransferase</keyword>
<reference evidence="9" key="1">
    <citation type="submission" date="2021-06" db="EMBL/GenBank/DDBJ databases">
        <authorList>
            <person name="Kallberg Y."/>
            <person name="Tangrot J."/>
            <person name="Rosling A."/>
        </authorList>
    </citation>
    <scope>NUCLEOTIDE SEQUENCE</scope>
    <source>
        <strain evidence="9">CL551</strain>
    </source>
</reference>
<dbReference type="GO" id="GO:0035242">
    <property type="term" value="F:protein-arginine omega-N asymmetric methyltransferase activity"/>
    <property type="evidence" value="ECO:0007669"/>
    <property type="project" value="UniProtKB-EC"/>
</dbReference>
<organism evidence="9 10">
    <name type="scientific">Acaulospora morrowiae</name>
    <dbReference type="NCBI Taxonomy" id="94023"/>
    <lineage>
        <taxon>Eukaryota</taxon>
        <taxon>Fungi</taxon>
        <taxon>Fungi incertae sedis</taxon>
        <taxon>Mucoromycota</taxon>
        <taxon>Glomeromycotina</taxon>
        <taxon>Glomeromycetes</taxon>
        <taxon>Diversisporales</taxon>
        <taxon>Acaulosporaceae</taxon>
        <taxon>Acaulospora</taxon>
    </lineage>
</organism>
<dbReference type="EC" id="2.1.1.319" evidence="1"/>
<evidence type="ECO:0000256" key="4">
    <source>
        <dbReference type="ARBA" id="ARBA00022691"/>
    </source>
</evidence>
<name>A0A9N9DLR0_9GLOM</name>
<dbReference type="AlphaFoldDB" id="A0A9N9DLR0"/>
<dbReference type="InterPro" id="IPR041698">
    <property type="entry name" value="Methyltransf_25"/>
</dbReference>
<dbReference type="PROSITE" id="PS51678">
    <property type="entry name" value="SAM_MT_PRMT"/>
    <property type="match status" value="1"/>
</dbReference>
<evidence type="ECO:0000313" key="9">
    <source>
        <dbReference type="EMBL" id="CAG8643655.1"/>
    </source>
</evidence>
<dbReference type="FunFam" id="3.40.50.150:FF:000003">
    <property type="entry name" value="Blast:Protein arginine N-methyltransferase 1"/>
    <property type="match status" value="1"/>
</dbReference>
<dbReference type="GO" id="GO:0005634">
    <property type="term" value="C:nucleus"/>
    <property type="evidence" value="ECO:0007669"/>
    <property type="project" value="TreeGrafter"/>
</dbReference>
<dbReference type="InterPro" id="IPR055135">
    <property type="entry name" value="PRMT_dom"/>
</dbReference>
<feature type="domain" description="Methyltransferase" evidence="7">
    <location>
        <begin position="8"/>
        <end position="105"/>
    </location>
</feature>
<accession>A0A9N9DLR0</accession>
<dbReference type="FunFam" id="2.70.160.11:FF:000001">
    <property type="entry name" value="Blast:Protein arginine N-methyltransferase 1"/>
    <property type="match status" value="1"/>
</dbReference>
<dbReference type="Gene3D" id="3.40.50.150">
    <property type="entry name" value="Vaccinia Virus protein VP39"/>
    <property type="match status" value="1"/>
</dbReference>
<dbReference type="EMBL" id="CAJVPV010009629">
    <property type="protein sequence ID" value="CAG8643655.1"/>
    <property type="molecule type" value="Genomic_DNA"/>
</dbReference>
<gene>
    <name evidence="9" type="ORF">AMORRO_LOCUS9636</name>
</gene>
<evidence type="ECO:0000256" key="3">
    <source>
        <dbReference type="ARBA" id="ARBA00022679"/>
    </source>
</evidence>
<evidence type="ECO:0000256" key="5">
    <source>
        <dbReference type="ARBA" id="ARBA00049303"/>
    </source>
</evidence>
<dbReference type="InterPro" id="IPR025799">
    <property type="entry name" value="Arg_MeTrfase"/>
</dbReference>
<dbReference type="Proteomes" id="UP000789342">
    <property type="component" value="Unassembled WGS sequence"/>
</dbReference>
<evidence type="ECO:0000256" key="1">
    <source>
        <dbReference type="ARBA" id="ARBA00011925"/>
    </source>
</evidence>
<dbReference type="PANTHER" id="PTHR11006:SF53">
    <property type="entry name" value="PROTEIN ARGININE N-METHYLTRANSFERASE 3"/>
    <property type="match status" value="1"/>
</dbReference>
<keyword evidence="3 6" id="KW-0808">Transferase</keyword>
<evidence type="ECO:0000259" key="7">
    <source>
        <dbReference type="Pfam" id="PF13649"/>
    </source>
</evidence>
<comment type="catalytic activity">
    <reaction evidence="5">
        <text>L-arginyl-[protein] + S-adenosyl-L-methionine = N(omega)-methyl-L-arginyl-[protein] + S-adenosyl-L-homocysteine + H(+)</text>
        <dbReference type="Rhea" id="RHEA:48100"/>
        <dbReference type="Rhea" id="RHEA-COMP:10532"/>
        <dbReference type="Rhea" id="RHEA-COMP:11990"/>
        <dbReference type="ChEBI" id="CHEBI:15378"/>
        <dbReference type="ChEBI" id="CHEBI:29965"/>
        <dbReference type="ChEBI" id="CHEBI:57856"/>
        <dbReference type="ChEBI" id="CHEBI:59789"/>
        <dbReference type="ChEBI" id="CHEBI:65280"/>
    </reaction>
    <physiologicalReaction direction="left-to-right" evidence="5">
        <dbReference type="Rhea" id="RHEA:48101"/>
    </physiologicalReaction>
</comment>
<feature type="domain" description="Protein arginine N-methyltransferase" evidence="8">
    <location>
        <begin position="110"/>
        <end position="272"/>
    </location>
</feature>
<keyword evidence="10" id="KW-1185">Reference proteome</keyword>
<dbReference type="CDD" id="cd02440">
    <property type="entry name" value="AdoMet_MTases"/>
    <property type="match status" value="1"/>
</dbReference>
<sequence>HLFKDKIVLDVGCGTGILSMFAARAGAEHVYGIDMSNIIDQARQIIIDNKLDHKITLIKGKMEEVELPVSQVDIIISEWMGYFLLYESMLDTVLVARDKYLKPEGLIFPDKATIYLAAIEDGEYKEEKIGFWENVYGFDFSSIKSVALREPLVDTVDSKAIVTTSCPIKEIDIRTVKKSDLTFTAPFKLTATRDDYIHAFIAWFDIVFSACHKPIRFSTGPHAKYTHWKQTVFYTSDAITIKGGEALEGTVSCAPNKKNNRDLDIEIHYDFYGEANSCSETCKFKMEPQDAILIPRKFAGGWWSRPSNWKSNTAIVATGMFVIVGVLWKISAEREWRHTKPNRWIPSMMWSKQFKDGEYKDLKFDENGNEIKKQE</sequence>
<evidence type="ECO:0000256" key="6">
    <source>
        <dbReference type="PROSITE-ProRule" id="PRU01015"/>
    </source>
</evidence>
<feature type="non-terminal residue" evidence="9">
    <location>
        <position position="375"/>
    </location>
</feature>
<proteinExistence type="predicted"/>
<dbReference type="GO" id="GO:0032259">
    <property type="term" value="P:methylation"/>
    <property type="evidence" value="ECO:0007669"/>
    <property type="project" value="UniProtKB-KW"/>
</dbReference>
<protein>
    <recommendedName>
        <fullName evidence="1">type I protein arginine methyltransferase</fullName>
        <ecNumber evidence="1">2.1.1.319</ecNumber>
    </recommendedName>
</protein>
<dbReference type="Pfam" id="PF13649">
    <property type="entry name" value="Methyltransf_25"/>
    <property type="match status" value="1"/>
</dbReference>
<dbReference type="SUPFAM" id="SSF53335">
    <property type="entry name" value="S-adenosyl-L-methionine-dependent methyltransferases"/>
    <property type="match status" value="1"/>
</dbReference>
<keyword evidence="4 6" id="KW-0949">S-adenosyl-L-methionine</keyword>
<dbReference type="GO" id="GO:0042054">
    <property type="term" value="F:histone methyltransferase activity"/>
    <property type="evidence" value="ECO:0007669"/>
    <property type="project" value="TreeGrafter"/>
</dbReference>
<dbReference type="Pfam" id="PF22528">
    <property type="entry name" value="PRMT_C"/>
    <property type="match status" value="1"/>
</dbReference>
<evidence type="ECO:0000313" key="10">
    <source>
        <dbReference type="Proteomes" id="UP000789342"/>
    </source>
</evidence>
<dbReference type="PANTHER" id="PTHR11006">
    <property type="entry name" value="PROTEIN ARGININE N-METHYLTRANSFERASE"/>
    <property type="match status" value="1"/>
</dbReference>
<dbReference type="InterPro" id="IPR029063">
    <property type="entry name" value="SAM-dependent_MTases_sf"/>
</dbReference>
<evidence type="ECO:0000256" key="2">
    <source>
        <dbReference type="ARBA" id="ARBA00022603"/>
    </source>
</evidence>
<comment type="caution">
    <text evidence="9">The sequence shown here is derived from an EMBL/GenBank/DDBJ whole genome shotgun (WGS) entry which is preliminary data.</text>
</comment>
<evidence type="ECO:0000259" key="8">
    <source>
        <dbReference type="Pfam" id="PF22528"/>
    </source>
</evidence>
<dbReference type="OrthoDB" id="7848332at2759"/>